<dbReference type="PANTHER" id="PTHR46558">
    <property type="entry name" value="TRACRIPTIONAL REGULATORY PROTEIN-RELATED-RELATED"/>
    <property type="match status" value="1"/>
</dbReference>
<dbReference type="eggNOG" id="COG1396">
    <property type="taxonomic scope" value="Bacteria"/>
</dbReference>
<dbReference type="CDD" id="cd00093">
    <property type="entry name" value="HTH_XRE"/>
    <property type="match status" value="1"/>
</dbReference>
<dbReference type="STRING" id="1237149.C900_01215"/>
<evidence type="ECO:0000313" key="3">
    <source>
        <dbReference type="EMBL" id="ELR68041.1"/>
    </source>
</evidence>
<gene>
    <name evidence="3" type="ORF">C900_01215</name>
</gene>
<keyword evidence="1" id="KW-0238">DNA-binding</keyword>
<protein>
    <recommendedName>
        <fullName evidence="2">HTH cro/C1-type domain-containing protein</fullName>
    </recommendedName>
</protein>
<dbReference type="SUPFAM" id="SSF47413">
    <property type="entry name" value="lambda repressor-like DNA-binding domains"/>
    <property type="match status" value="1"/>
</dbReference>
<dbReference type="PROSITE" id="PS50943">
    <property type="entry name" value="HTH_CROC1"/>
    <property type="match status" value="1"/>
</dbReference>
<evidence type="ECO:0000259" key="2">
    <source>
        <dbReference type="PROSITE" id="PS50943"/>
    </source>
</evidence>
<name>L8JGP1_9BACT</name>
<dbReference type="InterPro" id="IPR001387">
    <property type="entry name" value="Cro/C1-type_HTH"/>
</dbReference>
<sequence length="111" mass="12515">MDLGKKLLELRKEKGLTREALAKMIGTSGAIIGKYEREERTPSVEIAKNIAQALEVSLDYLVGTTEVMLDTSIIKKIQEIQKLPEDDRKHLLYLMDNVLQNVKAKQAFASK</sequence>
<dbReference type="Pfam" id="PF01381">
    <property type="entry name" value="HTH_3"/>
    <property type="match status" value="1"/>
</dbReference>
<dbReference type="InterPro" id="IPR010982">
    <property type="entry name" value="Lambda_DNA-bd_dom_sf"/>
</dbReference>
<dbReference type="AlphaFoldDB" id="L8JGP1"/>
<proteinExistence type="predicted"/>
<accession>L8JGP1</accession>
<dbReference type="PANTHER" id="PTHR46558:SF11">
    <property type="entry name" value="HTH-TYPE TRANSCRIPTIONAL REGULATOR XRE"/>
    <property type="match status" value="1"/>
</dbReference>
<evidence type="ECO:0000313" key="4">
    <source>
        <dbReference type="Proteomes" id="UP000011135"/>
    </source>
</evidence>
<dbReference type="GO" id="GO:0003677">
    <property type="term" value="F:DNA binding"/>
    <property type="evidence" value="ECO:0007669"/>
    <property type="project" value="UniProtKB-KW"/>
</dbReference>
<comment type="caution">
    <text evidence="3">The sequence shown here is derived from an EMBL/GenBank/DDBJ whole genome shotgun (WGS) entry which is preliminary data.</text>
</comment>
<evidence type="ECO:0000256" key="1">
    <source>
        <dbReference type="ARBA" id="ARBA00023125"/>
    </source>
</evidence>
<dbReference type="EMBL" id="AMZN01000158">
    <property type="protein sequence ID" value="ELR68041.1"/>
    <property type="molecule type" value="Genomic_DNA"/>
</dbReference>
<dbReference type="NCBIfam" id="NF041951">
    <property type="entry name" value="phage_RstR"/>
    <property type="match status" value="1"/>
</dbReference>
<dbReference type="InterPro" id="IPR049639">
    <property type="entry name" value="RstR"/>
</dbReference>
<keyword evidence="4" id="KW-1185">Reference proteome</keyword>
<dbReference type="Gene3D" id="1.10.260.40">
    <property type="entry name" value="lambda repressor-like DNA-binding domains"/>
    <property type="match status" value="1"/>
</dbReference>
<organism evidence="3 4">
    <name type="scientific">Fulvivirga imtechensis AK7</name>
    <dbReference type="NCBI Taxonomy" id="1237149"/>
    <lineage>
        <taxon>Bacteria</taxon>
        <taxon>Pseudomonadati</taxon>
        <taxon>Bacteroidota</taxon>
        <taxon>Cytophagia</taxon>
        <taxon>Cytophagales</taxon>
        <taxon>Fulvivirgaceae</taxon>
        <taxon>Fulvivirga</taxon>
    </lineage>
</organism>
<reference evidence="3 4" key="1">
    <citation type="submission" date="2012-12" db="EMBL/GenBank/DDBJ databases">
        <title>Genome assembly of Fulvivirga imtechensis AK7.</title>
        <authorList>
            <person name="Nupur N."/>
            <person name="Khatri I."/>
            <person name="Kumar R."/>
            <person name="Subramanian S."/>
            <person name="Pinnaka A."/>
        </authorList>
    </citation>
    <scope>NUCLEOTIDE SEQUENCE [LARGE SCALE GENOMIC DNA]</scope>
    <source>
        <strain evidence="3 4">AK7</strain>
    </source>
</reference>
<dbReference type="OrthoDB" id="881869at2"/>
<dbReference type="RefSeq" id="WP_009583756.1">
    <property type="nucleotide sequence ID" value="NZ_AMZN01000158.1"/>
</dbReference>
<feature type="domain" description="HTH cro/C1-type" evidence="2">
    <location>
        <begin position="7"/>
        <end position="61"/>
    </location>
</feature>
<dbReference type="Proteomes" id="UP000011135">
    <property type="component" value="Unassembled WGS sequence"/>
</dbReference>
<dbReference type="SMART" id="SM00530">
    <property type="entry name" value="HTH_XRE"/>
    <property type="match status" value="1"/>
</dbReference>